<dbReference type="Pfam" id="PF00459">
    <property type="entry name" value="Inositol_P"/>
    <property type="match status" value="1"/>
</dbReference>
<comment type="caution">
    <text evidence="3">The sequence shown here is derived from an EMBL/GenBank/DDBJ whole genome shotgun (WGS) entry which is preliminary data.</text>
</comment>
<keyword evidence="4" id="KW-1185">Reference proteome</keyword>
<dbReference type="GO" id="GO:0046872">
    <property type="term" value="F:metal ion binding"/>
    <property type="evidence" value="ECO:0007669"/>
    <property type="project" value="UniProtKB-KW"/>
</dbReference>
<dbReference type="RefSeq" id="WP_083728535.1">
    <property type="nucleotide sequence ID" value="NZ_FOUD01000025.1"/>
</dbReference>
<dbReference type="Gene3D" id="3.40.190.80">
    <property type="match status" value="1"/>
</dbReference>
<comment type="similarity">
    <text evidence="1">Belongs to the inositol monophosphatase superfamily.</text>
</comment>
<dbReference type="PANTHER" id="PTHR20854:SF4">
    <property type="entry name" value="INOSITOL-1-MONOPHOSPHATASE-RELATED"/>
    <property type="match status" value="1"/>
</dbReference>
<dbReference type="PANTHER" id="PTHR20854">
    <property type="entry name" value="INOSITOL MONOPHOSPHATASE"/>
    <property type="match status" value="1"/>
</dbReference>
<feature type="binding site" evidence="2">
    <location>
        <position position="208"/>
    </location>
    <ligand>
        <name>Mg(2+)</name>
        <dbReference type="ChEBI" id="CHEBI:18420"/>
        <label>1</label>
        <note>catalytic</note>
    </ligand>
</feature>
<dbReference type="Gene3D" id="3.30.540.10">
    <property type="entry name" value="Fructose-1,6-Bisphosphatase, subunit A, domain 1"/>
    <property type="match status" value="1"/>
</dbReference>
<keyword evidence="2" id="KW-0460">Magnesium</keyword>
<dbReference type="GO" id="GO:0008934">
    <property type="term" value="F:inositol monophosphate 1-phosphatase activity"/>
    <property type="evidence" value="ECO:0007669"/>
    <property type="project" value="TreeGrafter"/>
</dbReference>
<evidence type="ECO:0000256" key="1">
    <source>
        <dbReference type="ARBA" id="ARBA00009759"/>
    </source>
</evidence>
<dbReference type="OrthoDB" id="9785695at2"/>
<feature type="binding site" evidence="2">
    <location>
        <position position="82"/>
    </location>
    <ligand>
        <name>Mg(2+)</name>
        <dbReference type="ChEBI" id="CHEBI:18420"/>
        <label>1</label>
        <note>catalytic</note>
    </ligand>
</feature>
<sequence length="270" mass="28508">MNYTTVLNQVISIVNRAGNRLIAEWQRPDGPRGFYDKADVDTEIECELRPALLDLLACDFWGEETGSKLTGNQHCWVVDPNDGTADFLKGLKGSAISVGLLSKGRPVLGVVYAPVRAAGGPDCIAWAEGMKTIYRNGAQLASSLANASLTPKSRVMVSSAASRKPAINAELCAPASPAPTTSIAYRLAAVAAGDAVAGVSLVTTAAHDVLAGHAILRGAGGVLLDQNGHEITYGSRSDLEVTSRRCFGGALDACRELANRDWDRVFQKNV</sequence>
<accession>A0A1S8DC75</accession>
<gene>
    <name evidence="3" type="ORF">BXT89_15220</name>
</gene>
<reference evidence="3 4" key="1">
    <citation type="submission" date="2017-01" db="EMBL/GenBank/DDBJ databases">
        <title>Draft genome sequence of Pseudomonas pachastrellae type strain CCUG 46540T from a deep sea.</title>
        <authorList>
            <person name="Gomila M."/>
            <person name="Mulet M."/>
            <person name="Lalucat J."/>
            <person name="Garcia-Valdes E."/>
        </authorList>
    </citation>
    <scope>NUCLEOTIDE SEQUENCE [LARGE SCALE GENOMIC DNA]</scope>
    <source>
        <strain evidence="3 4">CCUG 46540</strain>
    </source>
</reference>
<dbReference type="GO" id="GO:0006020">
    <property type="term" value="P:inositol metabolic process"/>
    <property type="evidence" value="ECO:0007669"/>
    <property type="project" value="TreeGrafter"/>
</dbReference>
<organism evidence="3 4">
    <name type="scientific">Halopseudomonas pachastrellae</name>
    <dbReference type="NCBI Taxonomy" id="254161"/>
    <lineage>
        <taxon>Bacteria</taxon>
        <taxon>Pseudomonadati</taxon>
        <taxon>Pseudomonadota</taxon>
        <taxon>Gammaproteobacteria</taxon>
        <taxon>Pseudomonadales</taxon>
        <taxon>Pseudomonadaceae</taxon>
        <taxon>Halopseudomonas</taxon>
    </lineage>
</organism>
<evidence type="ECO:0000313" key="4">
    <source>
        <dbReference type="Proteomes" id="UP000242847"/>
    </source>
</evidence>
<dbReference type="InterPro" id="IPR000760">
    <property type="entry name" value="Inositol_monophosphatase-like"/>
</dbReference>
<feature type="binding site" evidence="2">
    <location>
        <position position="79"/>
    </location>
    <ligand>
        <name>Mg(2+)</name>
        <dbReference type="ChEBI" id="CHEBI:18420"/>
        <label>1</label>
        <note>catalytic</note>
    </ligand>
</feature>
<dbReference type="GO" id="GO:0007165">
    <property type="term" value="P:signal transduction"/>
    <property type="evidence" value="ECO:0007669"/>
    <property type="project" value="TreeGrafter"/>
</dbReference>
<dbReference type="Proteomes" id="UP000242847">
    <property type="component" value="Unassembled WGS sequence"/>
</dbReference>
<evidence type="ECO:0000256" key="2">
    <source>
        <dbReference type="PIRSR" id="PIRSR600760-2"/>
    </source>
</evidence>
<dbReference type="EMBL" id="MUBC01000039">
    <property type="protein sequence ID" value="ONM43004.1"/>
    <property type="molecule type" value="Genomic_DNA"/>
</dbReference>
<name>A0A1S8DC75_9GAMM</name>
<dbReference type="SUPFAM" id="SSF56655">
    <property type="entry name" value="Carbohydrate phosphatase"/>
    <property type="match status" value="1"/>
</dbReference>
<dbReference type="AlphaFoldDB" id="A0A1S8DC75"/>
<feature type="binding site" evidence="2">
    <location>
        <position position="63"/>
    </location>
    <ligand>
        <name>Mg(2+)</name>
        <dbReference type="ChEBI" id="CHEBI:18420"/>
        <label>1</label>
        <note>catalytic</note>
    </ligand>
</feature>
<evidence type="ECO:0000313" key="3">
    <source>
        <dbReference type="EMBL" id="ONM43004.1"/>
    </source>
</evidence>
<proteinExistence type="inferred from homology"/>
<comment type="cofactor">
    <cofactor evidence="2">
        <name>Mg(2+)</name>
        <dbReference type="ChEBI" id="CHEBI:18420"/>
    </cofactor>
</comment>
<dbReference type="STRING" id="254161.SAMN05216256_12519"/>
<protein>
    <submittedName>
        <fullName evidence="3">Inositol monophosphatase</fullName>
    </submittedName>
</protein>
<keyword evidence="2" id="KW-0479">Metal-binding</keyword>
<dbReference type="PRINTS" id="PR00377">
    <property type="entry name" value="IMPHPHTASES"/>
</dbReference>